<dbReference type="Proteomes" id="UP000610746">
    <property type="component" value="Unassembled WGS sequence"/>
</dbReference>
<comment type="caution">
    <text evidence="1">The sequence shown here is derived from an EMBL/GenBank/DDBJ whole genome shotgun (WGS) entry which is preliminary data.</text>
</comment>
<keyword evidence="2" id="KW-1185">Reference proteome</keyword>
<proteinExistence type="predicted"/>
<gene>
    <name evidence="1" type="ORF">HNQ03_002491</name>
</gene>
<evidence type="ECO:0000313" key="2">
    <source>
        <dbReference type="Proteomes" id="UP000610746"/>
    </source>
</evidence>
<name>A0A8J8GBB9_9FLAO</name>
<reference evidence="1" key="1">
    <citation type="submission" date="2020-05" db="EMBL/GenBank/DDBJ databases">
        <title>Genomic Encyclopedia of Type Strains, Phase IV (KMG-V): Genome sequencing to study the core and pangenomes of soil and plant-associated prokaryotes.</title>
        <authorList>
            <person name="Whitman W."/>
        </authorList>
    </citation>
    <scope>NUCLEOTIDE SEQUENCE</scope>
    <source>
        <strain evidence="1">16F</strain>
    </source>
</reference>
<accession>A0A8J8GBB9</accession>
<organism evidence="1 2">
    <name type="scientific">Frigoriflavimonas asaccharolytica</name>
    <dbReference type="NCBI Taxonomy" id="2735899"/>
    <lineage>
        <taxon>Bacteria</taxon>
        <taxon>Pseudomonadati</taxon>
        <taxon>Bacteroidota</taxon>
        <taxon>Flavobacteriia</taxon>
        <taxon>Flavobacteriales</taxon>
        <taxon>Weeksellaceae</taxon>
        <taxon>Frigoriflavimonas</taxon>
    </lineage>
</organism>
<sequence>MLVHIILGLKKDYFFELKFIHFYKIILFSNRSVAHTSIWGK</sequence>
<evidence type="ECO:0000313" key="1">
    <source>
        <dbReference type="EMBL" id="NRS93402.1"/>
    </source>
</evidence>
<dbReference type="EMBL" id="JABSNO010000020">
    <property type="protein sequence ID" value="NRS93402.1"/>
    <property type="molecule type" value="Genomic_DNA"/>
</dbReference>
<dbReference type="AlphaFoldDB" id="A0A8J8GBB9"/>
<protein>
    <submittedName>
        <fullName evidence="1">Uncharacterized protein</fullName>
    </submittedName>
</protein>